<dbReference type="Gramene" id="BGIOSGA013955-TA">
    <property type="protein sequence ID" value="BGIOSGA013955-PA"/>
    <property type="gene ID" value="BGIOSGA013955"/>
</dbReference>
<evidence type="ECO:0000256" key="5">
    <source>
        <dbReference type="SAM" id="MobiDB-lite"/>
    </source>
</evidence>
<feature type="compositionally biased region" description="Basic and acidic residues" evidence="5">
    <location>
        <begin position="110"/>
        <end position="124"/>
    </location>
</feature>
<proteinExistence type="inferred from homology"/>
<evidence type="ECO:0000256" key="4">
    <source>
        <dbReference type="RuleBase" id="RU364012"/>
    </source>
</evidence>
<name>A2XP49_ORYSI</name>
<keyword evidence="2 4" id="KW-0221">Differentiation</keyword>
<comment type="similarity">
    <text evidence="1 4">Belongs to the Frigida family.</text>
</comment>
<evidence type="ECO:0000313" key="6">
    <source>
        <dbReference type="EMBL" id="EAY92609.1"/>
    </source>
</evidence>
<feature type="compositionally biased region" description="Polar residues" evidence="5">
    <location>
        <begin position="451"/>
        <end position="464"/>
    </location>
</feature>
<dbReference type="Pfam" id="PF07899">
    <property type="entry name" value="Frigida"/>
    <property type="match status" value="1"/>
</dbReference>
<dbReference type="EMBL" id="CM000128">
    <property type="protein sequence ID" value="EAY92609.1"/>
    <property type="molecule type" value="Genomic_DNA"/>
</dbReference>
<feature type="region of interest" description="Disordered" evidence="5">
    <location>
        <begin position="54"/>
        <end position="124"/>
    </location>
</feature>
<keyword evidence="4" id="KW-0217">Developmental protein</keyword>
<dbReference type="InterPro" id="IPR012474">
    <property type="entry name" value="Frigida"/>
</dbReference>
<dbReference type="OMA" id="ADFLDQW"/>
<evidence type="ECO:0000313" key="7">
    <source>
        <dbReference type="Proteomes" id="UP000007015"/>
    </source>
</evidence>
<reference evidence="6 7" key="1">
    <citation type="journal article" date="2005" name="PLoS Biol.">
        <title>The genomes of Oryza sativa: a history of duplications.</title>
        <authorList>
            <person name="Yu J."/>
            <person name="Wang J."/>
            <person name="Lin W."/>
            <person name="Li S."/>
            <person name="Li H."/>
            <person name="Zhou J."/>
            <person name="Ni P."/>
            <person name="Dong W."/>
            <person name="Hu S."/>
            <person name="Zeng C."/>
            <person name="Zhang J."/>
            <person name="Zhang Y."/>
            <person name="Li R."/>
            <person name="Xu Z."/>
            <person name="Li S."/>
            <person name="Li X."/>
            <person name="Zheng H."/>
            <person name="Cong L."/>
            <person name="Lin L."/>
            <person name="Yin J."/>
            <person name="Geng J."/>
            <person name="Li G."/>
            <person name="Shi J."/>
            <person name="Liu J."/>
            <person name="Lv H."/>
            <person name="Li J."/>
            <person name="Wang J."/>
            <person name="Deng Y."/>
            <person name="Ran L."/>
            <person name="Shi X."/>
            <person name="Wang X."/>
            <person name="Wu Q."/>
            <person name="Li C."/>
            <person name="Ren X."/>
            <person name="Wang J."/>
            <person name="Wang X."/>
            <person name="Li D."/>
            <person name="Liu D."/>
            <person name="Zhang X."/>
            <person name="Ji Z."/>
            <person name="Zhao W."/>
            <person name="Sun Y."/>
            <person name="Zhang Z."/>
            <person name="Bao J."/>
            <person name="Han Y."/>
            <person name="Dong L."/>
            <person name="Ji J."/>
            <person name="Chen P."/>
            <person name="Wu S."/>
            <person name="Liu J."/>
            <person name="Xiao Y."/>
            <person name="Bu D."/>
            <person name="Tan J."/>
            <person name="Yang L."/>
            <person name="Ye C."/>
            <person name="Zhang J."/>
            <person name="Xu J."/>
            <person name="Zhou Y."/>
            <person name="Yu Y."/>
            <person name="Zhang B."/>
            <person name="Zhuang S."/>
            <person name="Wei H."/>
            <person name="Liu B."/>
            <person name="Lei M."/>
            <person name="Yu H."/>
            <person name="Li Y."/>
            <person name="Xu H."/>
            <person name="Wei S."/>
            <person name="He X."/>
            <person name="Fang L."/>
            <person name="Zhang Z."/>
            <person name="Zhang Y."/>
            <person name="Huang X."/>
            <person name="Su Z."/>
            <person name="Tong W."/>
            <person name="Li J."/>
            <person name="Tong Z."/>
            <person name="Li S."/>
            <person name="Ye J."/>
            <person name="Wang L."/>
            <person name="Fang L."/>
            <person name="Lei T."/>
            <person name="Chen C."/>
            <person name="Chen H."/>
            <person name="Xu Z."/>
            <person name="Li H."/>
            <person name="Huang H."/>
            <person name="Zhang F."/>
            <person name="Xu H."/>
            <person name="Li N."/>
            <person name="Zhao C."/>
            <person name="Li S."/>
            <person name="Dong L."/>
            <person name="Huang Y."/>
            <person name="Li L."/>
            <person name="Xi Y."/>
            <person name="Qi Q."/>
            <person name="Li W."/>
            <person name="Zhang B."/>
            <person name="Hu W."/>
            <person name="Zhang Y."/>
            <person name="Tian X."/>
            <person name="Jiao Y."/>
            <person name="Liang X."/>
            <person name="Jin J."/>
            <person name="Gao L."/>
            <person name="Zheng W."/>
            <person name="Hao B."/>
            <person name="Liu S."/>
            <person name="Wang W."/>
            <person name="Yuan L."/>
            <person name="Cao M."/>
            <person name="McDermott J."/>
            <person name="Samudrala R."/>
            <person name="Wang J."/>
            <person name="Wong G.K."/>
            <person name="Yang H."/>
        </authorList>
    </citation>
    <scope>NUCLEOTIDE SEQUENCE [LARGE SCALE GENOMIC DNA]</scope>
    <source>
        <strain evidence="7">cv. 93-11</strain>
    </source>
</reference>
<accession>A2XP49</accession>
<evidence type="ECO:0000256" key="2">
    <source>
        <dbReference type="ARBA" id="ARBA00022782"/>
    </source>
</evidence>
<protein>
    <recommendedName>
        <fullName evidence="4">FRIGIDA-like protein</fullName>
    </recommendedName>
</protein>
<dbReference type="GO" id="GO:0009908">
    <property type="term" value="P:flower development"/>
    <property type="evidence" value="ECO:0007669"/>
    <property type="project" value="UniProtKB-KW"/>
</dbReference>
<dbReference type="GO" id="GO:0030154">
    <property type="term" value="P:cell differentiation"/>
    <property type="evidence" value="ECO:0007669"/>
    <property type="project" value="UniProtKB-KW"/>
</dbReference>
<dbReference type="PANTHER" id="PTHR31791">
    <property type="entry name" value="FRIGIDA-LIKE PROTEIN 3-RELATED"/>
    <property type="match status" value="1"/>
</dbReference>
<feature type="compositionally biased region" description="Low complexity" evidence="5">
    <location>
        <begin position="90"/>
        <end position="101"/>
    </location>
</feature>
<sequence>MAPPPPPPPAAAASSTPMLLALTGLSTFSDRLVEFFNHWNSFIRYATGISDDLPPLPAADQPPNLADVAEPESTTPHSPVAVDEPESSTAPNPVAVAVAEPKPAPVPQPEEPRPNRGGDPSAEHMGRICERMGSGELLRFVISRMGDLSWLLRAVPPALRRAPNPAELVLRAIGRYYIRPGGRHTEAACELLLLSYVRAGCPLRPGQEAGDDHLRAEAREAALSWRSRLVRSKGRVAAAAANDARGLLLLMAAFGVPVEFPSQEIFELLHAAGGLACAEVLKCSKHFLDKLRDVVAHMLNRGIYHQTVATIIAFELQDAFPLSAIATCVIERVGRTKDQDSQEQHHLPGSDLKWGAECWLLAPLLGSGTGTRVRAWKENDEEKLALLRLLSKYVEDPKQCSTENFSIADRIAMLEQSLAKPHQAFTGTKRKRTAQEDSVECTRGPKCSYTPAASSASRNKNLEG</sequence>
<organism evidence="6 7">
    <name type="scientific">Oryza sativa subsp. indica</name>
    <name type="common">Rice</name>
    <dbReference type="NCBI Taxonomy" id="39946"/>
    <lineage>
        <taxon>Eukaryota</taxon>
        <taxon>Viridiplantae</taxon>
        <taxon>Streptophyta</taxon>
        <taxon>Embryophyta</taxon>
        <taxon>Tracheophyta</taxon>
        <taxon>Spermatophyta</taxon>
        <taxon>Magnoliopsida</taxon>
        <taxon>Liliopsida</taxon>
        <taxon>Poales</taxon>
        <taxon>Poaceae</taxon>
        <taxon>BOP clade</taxon>
        <taxon>Oryzoideae</taxon>
        <taxon>Oryzeae</taxon>
        <taxon>Oryzinae</taxon>
        <taxon>Oryza</taxon>
        <taxon>Oryza sativa</taxon>
    </lineage>
</organism>
<dbReference type="PANTHER" id="PTHR31791:SF49">
    <property type="entry name" value="INACTIVE PROTEIN FRIGIDA"/>
    <property type="match status" value="1"/>
</dbReference>
<dbReference type="AlphaFoldDB" id="A2XP49"/>
<keyword evidence="3 4" id="KW-0287">Flowering</keyword>
<evidence type="ECO:0000256" key="1">
    <source>
        <dbReference type="ARBA" id="ARBA00008956"/>
    </source>
</evidence>
<gene>
    <name evidence="6" type="ORF">OsI_14353</name>
</gene>
<feature type="compositionally biased region" description="Low complexity" evidence="5">
    <location>
        <begin position="58"/>
        <end position="67"/>
    </location>
</feature>
<feature type="region of interest" description="Disordered" evidence="5">
    <location>
        <begin position="422"/>
        <end position="464"/>
    </location>
</feature>
<keyword evidence="7" id="KW-1185">Reference proteome</keyword>
<dbReference type="HOGENOM" id="CLU_050768_0_0_1"/>
<evidence type="ECO:0000256" key="3">
    <source>
        <dbReference type="ARBA" id="ARBA00023089"/>
    </source>
</evidence>
<dbReference type="Proteomes" id="UP000007015">
    <property type="component" value="Chromosome 3"/>
</dbReference>
<dbReference type="STRING" id="39946.A2XP49"/>